<evidence type="ECO:0000313" key="1">
    <source>
        <dbReference type="EMBL" id="MBA0755657.1"/>
    </source>
</evidence>
<protein>
    <submittedName>
        <fullName evidence="1">Uncharacterized protein</fullName>
    </submittedName>
</protein>
<accession>A0A7J9D4K9</accession>
<dbReference type="Proteomes" id="UP000593579">
    <property type="component" value="Unassembled WGS sequence"/>
</dbReference>
<feature type="non-terminal residue" evidence="1">
    <location>
        <position position="71"/>
    </location>
</feature>
<gene>
    <name evidence="1" type="ORF">Gogos_020353</name>
</gene>
<reference evidence="1 2" key="1">
    <citation type="journal article" date="2019" name="Genome Biol. Evol.">
        <title>Insights into the evolution of the New World diploid cottons (Gossypium, subgenus Houzingenia) based on genome sequencing.</title>
        <authorList>
            <person name="Grover C.E."/>
            <person name="Arick M.A. 2nd"/>
            <person name="Thrash A."/>
            <person name="Conover J.L."/>
            <person name="Sanders W.S."/>
            <person name="Peterson D.G."/>
            <person name="Frelichowski J.E."/>
            <person name="Scheffler J.A."/>
            <person name="Scheffler B.E."/>
            <person name="Wendel J.F."/>
        </authorList>
    </citation>
    <scope>NUCLEOTIDE SEQUENCE [LARGE SCALE GENOMIC DNA]</scope>
    <source>
        <strain evidence="1">5</strain>
        <tissue evidence="1">Leaf</tissue>
    </source>
</reference>
<name>A0A7J9D4K9_GOSGO</name>
<proteinExistence type="predicted"/>
<organism evidence="1 2">
    <name type="scientific">Gossypium gossypioides</name>
    <name type="common">Mexican cotton</name>
    <name type="synonym">Selera gossypioides</name>
    <dbReference type="NCBI Taxonomy" id="34282"/>
    <lineage>
        <taxon>Eukaryota</taxon>
        <taxon>Viridiplantae</taxon>
        <taxon>Streptophyta</taxon>
        <taxon>Embryophyta</taxon>
        <taxon>Tracheophyta</taxon>
        <taxon>Spermatophyta</taxon>
        <taxon>Magnoliopsida</taxon>
        <taxon>eudicotyledons</taxon>
        <taxon>Gunneridae</taxon>
        <taxon>Pentapetalae</taxon>
        <taxon>rosids</taxon>
        <taxon>malvids</taxon>
        <taxon>Malvales</taxon>
        <taxon>Malvaceae</taxon>
        <taxon>Malvoideae</taxon>
        <taxon>Gossypium</taxon>
    </lineage>
</organism>
<sequence length="71" mass="8926">MSICQIYDAPYYYLGYLYKTELNEFRNIDTKEVLRFLMARKEMWKYRMRTTNPETFNQEQMTPQAKMWMKF</sequence>
<dbReference type="AlphaFoldDB" id="A0A7J9D4K9"/>
<dbReference type="EMBL" id="JABEZY010271015">
    <property type="protein sequence ID" value="MBA0755657.1"/>
    <property type="molecule type" value="Genomic_DNA"/>
</dbReference>
<evidence type="ECO:0000313" key="2">
    <source>
        <dbReference type="Proteomes" id="UP000593579"/>
    </source>
</evidence>
<keyword evidence="2" id="KW-1185">Reference proteome</keyword>
<comment type="caution">
    <text evidence="1">The sequence shown here is derived from an EMBL/GenBank/DDBJ whole genome shotgun (WGS) entry which is preliminary data.</text>
</comment>